<accession>A0AAE1JPJ6</accession>
<evidence type="ECO:0000313" key="3">
    <source>
        <dbReference type="Proteomes" id="UP001293593"/>
    </source>
</evidence>
<organism evidence="2 3">
    <name type="scientific">Acacia crassicarpa</name>
    <name type="common">northern wattle</name>
    <dbReference type="NCBI Taxonomy" id="499986"/>
    <lineage>
        <taxon>Eukaryota</taxon>
        <taxon>Viridiplantae</taxon>
        <taxon>Streptophyta</taxon>
        <taxon>Embryophyta</taxon>
        <taxon>Tracheophyta</taxon>
        <taxon>Spermatophyta</taxon>
        <taxon>Magnoliopsida</taxon>
        <taxon>eudicotyledons</taxon>
        <taxon>Gunneridae</taxon>
        <taxon>Pentapetalae</taxon>
        <taxon>rosids</taxon>
        <taxon>fabids</taxon>
        <taxon>Fabales</taxon>
        <taxon>Fabaceae</taxon>
        <taxon>Caesalpinioideae</taxon>
        <taxon>mimosoid clade</taxon>
        <taxon>Acacieae</taxon>
        <taxon>Acacia</taxon>
    </lineage>
</organism>
<dbReference type="GO" id="GO:0005771">
    <property type="term" value="C:multivesicular body"/>
    <property type="evidence" value="ECO:0007669"/>
    <property type="project" value="TreeGrafter"/>
</dbReference>
<evidence type="ECO:0008006" key="4">
    <source>
        <dbReference type="Google" id="ProtNLM"/>
    </source>
</evidence>
<dbReference type="InterPro" id="IPR005024">
    <property type="entry name" value="Snf7_fam"/>
</dbReference>
<comment type="caution">
    <text evidence="2">The sequence shown here is derived from an EMBL/GenBank/DDBJ whole genome shotgun (WGS) entry which is preliminary data.</text>
</comment>
<dbReference type="Pfam" id="PF25880">
    <property type="entry name" value="WHD_CHMP7_1st"/>
    <property type="match status" value="1"/>
</dbReference>
<dbReference type="Pfam" id="PF03357">
    <property type="entry name" value="Snf7"/>
    <property type="match status" value="1"/>
</dbReference>
<proteinExistence type="predicted"/>
<feature type="region of interest" description="Disordered" evidence="1">
    <location>
        <begin position="374"/>
        <end position="394"/>
    </location>
</feature>
<sequence length="428" mass="48157">MNSNSMTVKDFILSEVPDWDDEVVASARFKAFSGQRSDWQSKFLFWRDLIIKIARHFGLFIIRPSEVKNDWFNREGLTPLCIDHVLFLMYSEGDITRTADLVDPTSGRLSQLFRKVSNLIIKPTTTQETISEEPFILTTLLKDKAAEVIRLISESHWNSSCIVTMKKFQEVCGGPDEKSAILRYLAGCGKAQYISVRKKELVEGIKISLSTSALSSISNLDYDVLHLIWTIERLQQQLDVIDQSYALSRKSALASLQSGNRNLALRYAREMKLATQSREKCSSLLNRVEEVLGVIADAESTKKVSEAMELGARAMKENKISAEEVDVCLRDIQESIDSQKEVEKALGRSLSYTDFEEDIEKEFKSLELAVGNETGVPEPGNAFTDREGKETSEATEFINDAFSNLKLSDDLGESKLEKESKISEMEAA</sequence>
<dbReference type="PANTHER" id="PTHR22761">
    <property type="entry name" value="CHARGED MULTIVESICULAR BODY PROTEIN"/>
    <property type="match status" value="1"/>
</dbReference>
<dbReference type="Proteomes" id="UP001293593">
    <property type="component" value="Unassembled WGS sequence"/>
</dbReference>
<dbReference type="GO" id="GO:0032511">
    <property type="term" value="P:late endosome to vacuole transport via multivesicular body sorting pathway"/>
    <property type="evidence" value="ECO:0007669"/>
    <property type="project" value="TreeGrafter"/>
</dbReference>
<dbReference type="Gene3D" id="6.10.140.1230">
    <property type="match status" value="1"/>
</dbReference>
<dbReference type="GO" id="GO:0006900">
    <property type="term" value="P:vesicle budding from membrane"/>
    <property type="evidence" value="ECO:0007669"/>
    <property type="project" value="TreeGrafter"/>
</dbReference>
<dbReference type="AlphaFoldDB" id="A0AAE1JPJ6"/>
<evidence type="ECO:0000256" key="1">
    <source>
        <dbReference type="SAM" id="MobiDB-lite"/>
    </source>
</evidence>
<gene>
    <name evidence="2" type="ORF">QN277_021757</name>
</gene>
<dbReference type="PANTHER" id="PTHR22761:SF7">
    <property type="entry name" value="SNF7 FAMILY PROTEIN"/>
    <property type="match status" value="1"/>
</dbReference>
<dbReference type="GO" id="GO:0009898">
    <property type="term" value="C:cytoplasmic side of plasma membrane"/>
    <property type="evidence" value="ECO:0007669"/>
    <property type="project" value="TreeGrafter"/>
</dbReference>
<protein>
    <recommendedName>
        <fullName evidence="4">Charged multivesicular body protein 7</fullName>
    </recommendedName>
</protein>
<dbReference type="EMBL" id="JAWXYG010000005">
    <property type="protein sequence ID" value="KAK4273333.1"/>
    <property type="molecule type" value="Genomic_DNA"/>
</dbReference>
<evidence type="ECO:0000313" key="2">
    <source>
        <dbReference type="EMBL" id="KAK4273333.1"/>
    </source>
</evidence>
<dbReference type="GO" id="GO:0000815">
    <property type="term" value="C:ESCRT III complex"/>
    <property type="evidence" value="ECO:0007669"/>
    <property type="project" value="TreeGrafter"/>
</dbReference>
<keyword evidence="3" id="KW-1185">Reference proteome</keyword>
<name>A0AAE1JPJ6_9FABA</name>
<reference evidence="2" key="1">
    <citation type="submission" date="2023-10" db="EMBL/GenBank/DDBJ databases">
        <title>Chromosome-level genome of the transformable northern wattle, Acacia crassicarpa.</title>
        <authorList>
            <person name="Massaro I."/>
            <person name="Sinha N.R."/>
            <person name="Poethig S."/>
            <person name="Leichty A.R."/>
        </authorList>
    </citation>
    <scope>NUCLEOTIDE SEQUENCE</scope>
    <source>
        <strain evidence="2">Acra3RX</strain>
        <tissue evidence="2">Leaf</tissue>
    </source>
</reference>